<comment type="caution">
    <text evidence="3">The sequence shown here is derived from an EMBL/GenBank/DDBJ whole genome shotgun (WGS) entry which is preliminary data.</text>
</comment>
<dbReference type="AlphaFoldDB" id="A0A5N5TIP6"/>
<accession>A0A5N5TIP6</accession>
<feature type="domain" description="Carboxylesterase type B" evidence="2">
    <location>
        <begin position="18"/>
        <end position="65"/>
    </location>
</feature>
<dbReference type="InterPro" id="IPR002018">
    <property type="entry name" value="CarbesteraseB"/>
</dbReference>
<evidence type="ECO:0000313" key="3">
    <source>
        <dbReference type="EMBL" id="KAB7505205.1"/>
    </source>
</evidence>
<evidence type="ECO:0000313" key="4">
    <source>
        <dbReference type="Proteomes" id="UP000326759"/>
    </source>
</evidence>
<proteinExistence type="predicted"/>
<protein>
    <recommendedName>
        <fullName evidence="2">Carboxylesterase type B domain-containing protein</fullName>
    </recommendedName>
</protein>
<dbReference type="Gene3D" id="3.40.50.1820">
    <property type="entry name" value="alpha/beta hydrolase"/>
    <property type="match status" value="1"/>
</dbReference>
<keyword evidence="1" id="KW-0325">Glycoprotein</keyword>
<dbReference type="InterPro" id="IPR029058">
    <property type="entry name" value="AB_hydrolase_fold"/>
</dbReference>
<dbReference type="Pfam" id="PF00135">
    <property type="entry name" value="COesterase"/>
    <property type="match status" value="1"/>
</dbReference>
<reference evidence="3 4" key="1">
    <citation type="journal article" date="2019" name="PLoS Biol.">
        <title>Sex chromosomes control vertical transmission of feminizing Wolbachia symbionts in an isopod.</title>
        <authorList>
            <person name="Becking T."/>
            <person name="Chebbi M.A."/>
            <person name="Giraud I."/>
            <person name="Moumen B."/>
            <person name="Laverre T."/>
            <person name="Caubet Y."/>
            <person name="Peccoud J."/>
            <person name="Gilbert C."/>
            <person name="Cordaux R."/>
        </authorList>
    </citation>
    <scope>NUCLEOTIDE SEQUENCE [LARGE SCALE GENOMIC DNA]</scope>
    <source>
        <strain evidence="3">ANa2</strain>
        <tissue evidence="3">Whole body excluding digestive tract and cuticle</tissue>
    </source>
</reference>
<name>A0A5N5TIP6_9CRUS</name>
<sequence length="73" mass="8659">MDHFVQYSLFDRFPGFDRKNIVGHTDDLVYLFTDGKLFKEPPNREDSEFQKHIVTFWSNFAKTGKGIMEILEN</sequence>
<dbReference type="SUPFAM" id="SSF53474">
    <property type="entry name" value="alpha/beta-Hydrolases"/>
    <property type="match status" value="1"/>
</dbReference>
<dbReference type="EMBL" id="SEYY01001615">
    <property type="protein sequence ID" value="KAB7505205.1"/>
    <property type="molecule type" value="Genomic_DNA"/>
</dbReference>
<gene>
    <name evidence="3" type="ORF">Anas_08314</name>
</gene>
<dbReference type="Proteomes" id="UP000326759">
    <property type="component" value="Unassembled WGS sequence"/>
</dbReference>
<organism evidence="3 4">
    <name type="scientific">Armadillidium nasatum</name>
    <dbReference type="NCBI Taxonomy" id="96803"/>
    <lineage>
        <taxon>Eukaryota</taxon>
        <taxon>Metazoa</taxon>
        <taxon>Ecdysozoa</taxon>
        <taxon>Arthropoda</taxon>
        <taxon>Crustacea</taxon>
        <taxon>Multicrustacea</taxon>
        <taxon>Malacostraca</taxon>
        <taxon>Eumalacostraca</taxon>
        <taxon>Peracarida</taxon>
        <taxon>Isopoda</taxon>
        <taxon>Oniscidea</taxon>
        <taxon>Crinocheta</taxon>
        <taxon>Armadillidiidae</taxon>
        <taxon>Armadillidium</taxon>
    </lineage>
</organism>
<evidence type="ECO:0000259" key="2">
    <source>
        <dbReference type="Pfam" id="PF00135"/>
    </source>
</evidence>
<evidence type="ECO:0000256" key="1">
    <source>
        <dbReference type="ARBA" id="ARBA00023180"/>
    </source>
</evidence>
<keyword evidence="4" id="KW-1185">Reference proteome</keyword>